<dbReference type="RefSeq" id="WP_012811195.1">
    <property type="nucleotide sequence ID" value="NC_013205.1"/>
</dbReference>
<feature type="compositionally biased region" description="Polar residues" evidence="1">
    <location>
        <begin position="24"/>
        <end position="46"/>
    </location>
</feature>
<dbReference type="KEGG" id="aac:Aaci_1901"/>
<accession>C8WXV1</accession>
<reference evidence="3 4" key="2">
    <citation type="journal article" date="2010" name="Stand. Genomic Sci.">
        <title>Complete genome sequence of Alicyclobacillus acidocaldarius type strain (104-IA).</title>
        <authorList>
            <person name="Mavromatis K."/>
            <person name="Sikorski J."/>
            <person name="Lapidus A."/>
            <person name="Glavina Del Rio T."/>
            <person name="Copeland A."/>
            <person name="Tice H."/>
            <person name="Cheng J.F."/>
            <person name="Lucas S."/>
            <person name="Chen F."/>
            <person name="Nolan M."/>
            <person name="Bruce D."/>
            <person name="Goodwin L."/>
            <person name="Pitluck S."/>
            <person name="Ivanova N."/>
            <person name="Ovchinnikova G."/>
            <person name="Pati A."/>
            <person name="Chen A."/>
            <person name="Palaniappan K."/>
            <person name="Land M."/>
            <person name="Hauser L."/>
            <person name="Chang Y.J."/>
            <person name="Jeffries C.D."/>
            <person name="Chain P."/>
            <person name="Meincke L."/>
            <person name="Sims D."/>
            <person name="Chertkov O."/>
            <person name="Han C."/>
            <person name="Brettin T."/>
            <person name="Detter J.C."/>
            <person name="Wahrenburg C."/>
            <person name="Rohde M."/>
            <person name="Pukall R."/>
            <person name="Goker M."/>
            <person name="Bristow J."/>
            <person name="Eisen J.A."/>
            <person name="Markowitz V."/>
            <person name="Hugenholtz P."/>
            <person name="Klenk H.P."/>
            <person name="Kyrpides N.C."/>
        </authorList>
    </citation>
    <scope>NUCLEOTIDE SEQUENCE [LARGE SCALE GENOMIC DNA]</scope>
    <source>
        <strain evidence="4">ATCC 27009 / DSM 446 / BCRC 14685 / JCM 5260 / KCTC 1825 / NBRC 15652 / NCIMB 11725 / NRRL B-14509 / 104-IA</strain>
    </source>
</reference>
<proteinExistence type="predicted"/>
<keyword evidence="4" id="KW-1185">Reference proteome</keyword>
<evidence type="ECO:0000256" key="1">
    <source>
        <dbReference type="SAM" id="MobiDB-lite"/>
    </source>
</evidence>
<feature type="signal peptide" evidence="2">
    <location>
        <begin position="1"/>
        <end position="23"/>
    </location>
</feature>
<sequence length="146" mass="15597">MKRLWAVACAVIGLLLVTGCGTPQRPTDSPSGTSSRQAGPQVESQTQVDPKLYAVCSAIYRGVEQALAENRNESFDTELQSVQAIGSSAPPNSPNGELFADAQQVVALCDAYTGEGAPAKVYNELQDSLRTLKQALDRYHAMVPRS</sequence>
<evidence type="ECO:0008006" key="5">
    <source>
        <dbReference type="Google" id="ProtNLM"/>
    </source>
</evidence>
<evidence type="ECO:0000313" key="3">
    <source>
        <dbReference type="EMBL" id="ACV58913.1"/>
    </source>
</evidence>
<gene>
    <name evidence="3" type="ordered locus">Aaci_1901</name>
</gene>
<dbReference type="PROSITE" id="PS51257">
    <property type="entry name" value="PROKAR_LIPOPROTEIN"/>
    <property type="match status" value="1"/>
</dbReference>
<name>C8WXV1_ALIAD</name>
<reference evidence="4" key="1">
    <citation type="submission" date="2009-09" db="EMBL/GenBank/DDBJ databases">
        <title>The complete chromosome of Alicyclobacillus acidocaldarius subsp. acidocaldarius DSM 446.</title>
        <authorList>
            <consortium name="US DOE Joint Genome Institute (JGI-PGF)"/>
            <person name="Lucas S."/>
            <person name="Copeland A."/>
            <person name="Lapidus A."/>
            <person name="Glavina del Rio T."/>
            <person name="Dalin E."/>
            <person name="Tice H."/>
            <person name="Bruce D."/>
            <person name="Goodwin L."/>
            <person name="Pitluck S."/>
            <person name="Kyrpides N."/>
            <person name="Mavromatis K."/>
            <person name="Ivanova N."/>
            <person name="Ovchinnikova G."/>
            <person name="Chertkov O."/>
            <person name="Sims D."/>
            <person name="Brettin T."/>
            <person name="Detter J.C."/>
            <person name="Han C."/>
            <person name="Larimer F."/>
            <person name="Land M."/>
            <person name="Hauser L."/>
            <person name="Markowitz V."/>
            <person name="Cheng J.-F."/>
            <person name="Hugenholtz P."/>
            <person name="Woyke T."/>
            <person name="Wu D."/>
            <person name="Pukall R."/>
            <person name="Klenk H.-P."/>
            <person name="Eisen J.A."/>
        </authorList>
    </citation>
    <scope>NUCLEOTIDE SEQUENCE [LARGE SCALE GENOMIC DNA]</scope>
    <source>
        <strain evidence="4">ATCC 27009 / DSM 446 / BCRC 14685 / JCM 5260 / KCTC 1825 / NBRC 15652 / NCIMB 11725 / NRRL B-14509 / 104-IA</strain>
    </source>
</reference>
<feature type="region of interest" description="Disordered" evidence="1">
    <location>
        <begin position="22"/>
        <end position="46"/>
    </location>
</feature>
<evidence type="ECO:0000256" key="2">
    <source>
        <dbReference type="SAM" id="SignalP"/>
    </source>
</evidence>
<dbReference type="AlphaFoldDB" id="C8WXV1"/>
<dbReference type="STRING" id="521098.Aaci_1901"/>
<feature type="chain" id="PRO_5038541084" description="Lipoprotein" evidence="2">
    <location>
        <begin position="24"/>
        <end position="146"/>
    </location>
</feature>
<keyword evidence="2" id="KW-0732">Signal</keyword>
<organism evidence="3 4">
    <name type="scientific">Alicyclobacillus acidocaldarius subsp. acidocaldarius (strain ATCC 27009 / DSM 446 / BCRC 14685 / JCM 5260 / KCTC 1825 / NBRC 15652 / NCIMB 11725 / NRRL B-14509 / 104-IA)</name>
    <name type="common">Bacillus acidocaldarius</name>
    <dbReference type="NCBI Taxonomy" id="521098"/>
    <lineage>
        <taxon>Bacteria</taxon>
        <taxon>Bacillati</taxon>
        <taxon>Bacillota</taxon>
        <taxon>Bacilli</taxon>
        <taxon>Bacillales</taxon>
        <taxon>Alicyclobacillaceae</taxon>
        <taxon>Alicyclobacillus</taxon>
    </lineage>
</organism>
<dbReference type="EMBL" id="CP001727">
    <property type="protein sequence ID" value="ACV58913.1"/>
    <property type="molecule type" value="Genomic_DNA"/>
</dbReference>
<dbReference type="Proteomes" id="UP000001917">
    <property type="component" value="Chromosome"/>
</dbReference>
<evidence type="ECO:0000313" key="4">
    <source>
        <dbReference type="Proteomes" id="UP000001917"/>
    </source>
</evidence>
<protein>
    <recommendedName>
        <fullName evidence="5">Lipoprotein</fullName>
    </recommendedName>
</protein>
<dbReference type="HOGENOM" id="CLU_1773477_0_0_9"/>